<organism evidence="1 2">
    <name type="scientific">Conoideocrella luteorostrata</name>
    <dbReference type="NCBI Taxonomy" id="1105319"/>
    <lineage>
        <taxon>Eukaryota</taxon>
        <taxon>Fungi</taxon>
        <taxon>Dikarya</taxon>
        <taxon>Ascomycota</taxon>
        <taxon>Pezizomycotina</taxon>
        <taxon>Sordariomycetes</taxon>
        <taxon>Hypocreomycetidae</taxon>
        <taxon>Hypocreales</taxon>
        <taxon>Clavicipitaceae</taxon>
        <taxon>Conoideocrella</taxon>
    </lineage>
</organism>
<sequence length="374" mass="42589">MERGPLLDLLRGRTVRIPNLKALFNHWPCGRSPHYEALIPVVDLRLESLVHDPVKLKKLKSADFALFTSCWWPLADFERSRIVAYFVIWLFLWDDEIDESSGSLTNDFNNSQTYRARTFEFVEQCLGLKNHNLAGQDLHPFISSFEPIGQALYVAYTRSQAQKFMVEMQVFMDASETEQHTRLDGGVMDLETYWKVRLGTSAVGLCSAMIEYVNHTTIPVDVATSLQMQIIWHETNMIVSIVNDVLSLKKELRKDGIDSLVPLTVAAGTPPQEAISRAVADIRSCVLRFDKAANTLIQGKGEQRSSWGGLFEVLSSLWRLRGPETDIDSVEEKRSRDALEAFVATSRQNCTGNLAWRYVYRTAVYVKTLYNIQR</sequence>
<reference evidence="1" key="1">
    <citation type="submission" date="2023-06" db="EMBL/GenBank/DDBJ databases">
        <title>Conoideocrella luteorostrata (Hypocreales: Clavicipitaceae), a potential biocontrol fungus for elongate hemlock scale in United States Christmas tree production areas.</title>
        <authorList>
            <person name="Barrett H."/>
            <person name="Lovett B."/>
            <person name="Macias A.M."/>
            <person name="Stajich J.E."/>
            <person name="Kasson M.T."/>
        </authorList>
    </citation>
    <scope>NUCLEOTIDE SEQUENCE</scope>
    <source>
        <strain evidence="1">ARSEF 14590</strain>
    </source>
</reference>
<name>A0AAJ0CBL4_9HYPO</name>
<comment type="caution">
    <text evidence="1">The sequence shown here is derived from an EMBL/GenBank/DDBJ whole genome shotgun (WGS) entry which is preliminary data.</text>
</comment>
<dbReference type="EMBL" id="JASWJB010000654">
    <property type="protein sequence ID" value="KAK2589502.1"/>
    <property type="molecule type" value="Genomic_DNA"/>
</dbReference>
<dbReference type="Pfam" id="PF19086">
    <property type="entry name" value="Terpene_syn_C_2"/>
    <property type="match status" value="1"/>
</dbReference>
<dbReference type="SUPFAM" id="SSF48576">
    <property type="entry name" value="Terpenoid synthases"/>
    <property type="match status" value="1"/>
</dbReference>
<dbReference type="Gene3D" id="1.10.600.10">
    <property type="entry name" value="Farnesyl Diphosphate Synthase"/>
    <property type="match status" value="1"/>
</dbReference>
<evidence type="ECO:0000313" key="1">
    <source>
        <dbReference type="EMBL" id="KAK2589502.1"/>
    </source>
</evidence>
<evidence type="ECO:0008006" key="3">
    <source>
        <dbReference type="Google" id="ProtNLM"/>
    </source>
</evidence>
<proteinExistence type="predicted"/>
<evidence type="ECO:0000313" key="2">
    <source>
        <dbReference type="Proteomes" id="UP001251528"/>
    </source>
</evidence>
<dbReference type="InterPro" id="IPR008949">
    <property type="entry name" value="Isoprenoid_synthase_dom_sf"/>
</dbReference>
<accession>A0AAJ0CBL4</accession>
<gene>
    <name evidence="1" type="ORF">QQS21_012823</name>
</gene>
<keyword evidence="2" id="KW-1185">Reference proteome</keyword>
<protein>
    <recommendedName>
        <fullName evidence="3">Terpene synthase</fullName>
    </recommendedName>
</protein>
<dbReference type="Proteomes" id="UP001251528">
    <property type="component" value="Unassembled WGS sequence"/>
</dbReference>
<dbReference type="AlphaFoldDB" id="A0AAJ0CBL4"/>